<evidence type="ECO:0000313" key="2">
    <source>
        <dbReference type="Proteomes" id="UP000265520"/>
    </source>
</evidence>
<organism evidence="1 2">
    <name type="scientific">Trifolium medium</name>
    <dbReference type="NCBI Taxonomy" id="97028"/>
    <lineage>
        <taxon>Eukaryota</taxon>
        <taxon>Viridiplantae</taxon>
        <taxon>Streptophyta</taxon>
        <taxon>Embryophyta</taxon>
        <taxon>Tracheophyta</taxon>
        <taxon>Spermatophyta</taxon>
        <taxon>Magnoliopsida</taxon>
        <taxon>eudicotyledons</taxon>
        <taxon>Gunneridae</taxon>
        <taxon>Pentapetalae</taxon>
        <taxon>rosids</taxon>
        <taxon>fabids</taxon>
        <taxon>Fabales</taxon>
        <taxon>Fabaceae</taxon>
        <taxon>Papilionoideae</taxon>
        <taxon>50 kb inversion clade</taxon>
        <taxon>NPAAA clade</taxon>
        <taxon>Hologalegina</taxon>
        <taxon>IRL clade</taxon>
        <taxon>Trifolieae</taxon>
        <taxon>Trifolium</taxon>
    </lineage>
</organism>
<accession>A0A392P0A5</accession>
<feature type="non-terminal residue" evidence="1">
    <location>
        <position position="1"/>
    </location>
</feature>
<comment type="caution">
    <text evidence="1">The sequence shown here is derived from an EMBL/GenBank/DDBJ whole genome shotgun (WGS) entry which is preliminary data.</text>
</comment>
<name>A0A392P0A5_9FABA</name>
<protein>
    <submittedName>
        <fullName evidence="1">Uncharacterized protein</fullName>
    </submittedName>
</protein>
<sequence length="53" mass="6539">CTEIVVPSRLRGAREFILIDNTTVLNKTEYEKDSQWWWMDEMVEEILCGWMWW</sequence>
<proteinExistence type="predicted"/>
<evidence type="ECO:0000313" key="1">
    <source>
        <dbReference type="EMBL" id="MCI05162.1"/>
    </source>
</evidence>
<dbReference type="EMBL" id="LXQA010057720">
    <property type="protein sequence ID" value="MCI05162.1"/>
    <property type="molecule type" value="Genomic_DNA"/>
</dbReference>
<keyword evidence="2" id="KW-1185">Reference proteome</keyword>
<dbReference type="Proteomes" id="UP000265520">
    <property type="component" value="Unassembled WGS sequence"/>
</dbReference>
<dbReference type="AlphaFoldDB" id="A0A392P0A5"/>
<reference evidence="1 2" key="1">
    <citation type="journal article" date="2018" name="Front. Plant Sci.">
        <title>Red Clover (Trifolium pratense) and Zigzag Clover (T. medium) - A Picture of Genomic Similarities and Differences.</title>
        <authorList>
            <person name="Dluhosova J."/>
            <person name="Istvanek J."/>
            <person name="Nedelnik J."/>
            <person name="Repkova J."/>
        </authorList>
    </citation>
    <scope>NUCLEOTIDE SEQUENCE [LARGE SCALE GENOMIC DNA]</scope>
    <source>
        <strain evidence="2">cv. 10/8</strain>
        <tissue evidence="1">Leaf</tissue>
    </source>
</reference>